<evidence type="ECO:0000313" key="10">
    <source>
        <dbReference type="EMBL" id="KAK7488922.1"/>
    </source>
</evidence>
<comment type="subcellular location">
    <subcellularLocation>
        <location evidence="1">Membrane</location>
        <topology evidence="1">Multi-pass membrane protein</topology>
    </subcellularLocation>
</comment>
<proteinExistence type="inferred from homology"/>
<sequence length="711" mass="77356">HLPGPIPSLRSLSARSHPFSQVTICPVPSLLSGHFLHGPIPFLKSLSARSHPFSQVTICMVPSLLSGHYLPGPISSLRSSARSHPFSQVTICPVPSLLSGHYLPGSIPSLRSLSARSHYFSQVTICPVPSLLSGHYLPGPIPSLRSLSARSHYFSQVTTCPVPSRLSGHYLPGPIPSLRSLSVRSHYFSQVTIFSVPSLLSGHYLPGPIPSLRSLSARSHPFSQVTICPVPSRLSGHYLPGPIPSLRSLSARSHPVSQVTICPVPSRLSGHYLPGPIPSLRSLSARSHPSSAVIYRVSLSKFMMTSHCSPPVGEIDYTIDLIFMAIMPTYCLSRSLYGISEVCNCKEPGMFTFVHPSCASLSFYGISEVCYNEVPGRFTFVHPNRASLPFCGISEVCYSEEPVDYLDWKWPGIGREVACMAIQGGLFLLLTLMYEWGHLRIANVQGGAERLVHSSDTVTNEDSDVAEERRRLNASPASELAKHDSLLLINLFKRFGTLVAVDRVCVGVPEQECFGLLGQNGAGKTTIFKILTGEALLTSGNVYVKGHDLGQLVQRDMGYCPQFDAIHELMTARETLTMYARIRGLQSADIGRVVNHLIDSLRLPYADNLAGTYSGGNRRKLSTAIALVGHPHFILLDEPSSGMDADAKRVLWEVLSDVRASGRTLVIASHSMEECEALCTKVAIMVNGSFVCLGSPQHLKTKFAQGYTLIA</sequence>
<dbReference type="PANTHER" id="PTHR19229:SF250">
    <property type="entry name" value="ABC TRANSPORTER DOMAIN-CONTAINING PROTEIN-RELATED"/>
    <property type="match status" value="1"/>
</dbReference>
<gene>
    <name evidence="10" type="ORF">BaRGS_00019879</name>
</gene>
<evidence type="ECO:0000256" key="6">
    <source>
        <dbReference type="ARBA" id="ARBA00022840"/>
    </source>
</evidence>
<protein>
    <recommendedName>
        <fullName evidence="9">ABC transporter domain-containing protein</fullName>
    </recommendedName>
</protein>
<evidence type="ECO:0000256" key="3">
    <source>
        <dbReference type="ARBA" id="ARBA00022448"/>
    </source>
</evidence>
<dbReference type="InterPro" id="IPR003593">
    <property type="entry name" value="AAA+_ATPase"/>
</dbReference>
<dbReference type="InterPro" id="IPR026082">
    <property type="entry name" value="ABCA"/>
</dbReference>
<evidence type="ECO:0000259" key="9">
    <source>
        <dbReference type="PROSITE" id="PS50893"/>
    </source>
</evidence>
<keyword evidence="4" id="KW-0812">Transmembrane</keyword>
<dbReference type="SMART" id="SM00382">
    <property type="entry name" value="AAA"/>
    <property type="match status" value="1"/>
</dbReference>
<dbReference type="GO" id="GO:0005524">
    <property type="term" value="F:ATP binding"/>
    <property type="evidence" value="ECO:0007669"/>
    <property type="project" value="UniProtKB-KW"/>
</dbReference>
<reference evidence="10 11" key="1">
    <citation type="journal article" date="2023" name="Sci. Data">
        <title>Genome assembly of the Korean intertidal mud-creeper Batillaria attramentaria.</title>
        <authorList>
            <person name="Patra A.K."/>
            <person name="Ho P.T."/>
            <person name="Jun S."/>
            <person name="Lee S.J."/>
            <person name="Kim Y."/>
            <person name="Won Y.J."/>
        </authorList>
    </citation>
    <scope>NUCLEOTIDE SEQUENCE [LARGE SCALE GENOMIC DNA]</scope>
    <source>
        <strain evidence="10">Wonlab-2016</strain>
    </source>
</reference>
<dbReference type="PROSITE" id="PS50893">
    <property type="entry name" value="ABC_TRANSPORTER_2"/>
    <property type="match status" value="1"/>
</dbReference>
<dbReference type="GO" id="GO:0016020">
    <property type="term" value="C:membrane"/>
    <property type="evidence" value="ECO:0007669"/>
    <property type="project" value="UniProtKB-SubCell"/>
</dbReference>
<organism evidence="10 11">
    <name type="scientific">Batillaria attramentaria</name>
    <dbReference type="NCBI Taxonomy" id="370345"/>
    <lineage>
        <taxon>Eukaryota</taxon>
        <taxon>Metazoa</taxon>
        <taxon>Spiralia</taxon>
        <taxon>Lophotrochozoa</taxon>
        <taxon>Mollusca</taxon>
        <taxon>Gastropoda</taxon>
        <taxon>Caenogastropoda</taxon>
        <taxon>Sorbeoconcha</taxon>
        <taxon>Cerithioidea</taxon>
        <taxon>Batillariidae</taxon>
        <taxon>Batillaria</taxon>
    </lineage>
</organism>
<keyword evidence="11" id="KW-1185">Reference proteome</keyword>
<dbReference type="InterPro" id="IPR027417">
    <property type="entry name" value="P-loop_NTPase"/>
</dbReference>
<keyword evidence="8" id="KW-0472">Membrane</keyword>
<evidence type="ECO:0000256" key="1">
    <source>
        <dbReference type="ARBA" id="ARBA00004141"/>
    </source>
</evidence>
<dbReference type="Pfam" id="PF00005">
    <property type="entry name" value="ABC_tran"/>
    <property type="match status" value="1"/>
</dbReference>
<feature type="non-terminal residue" evidence="10">
    <location>
        <position position="1"/>
    </location>
</feature>
<keyword evidence="3" id="KW-0813">Transport</keyword>
<evidence type="ECO:0000256" key="8">
    <source>
        <dbReference type="ARBA" id="ARBA00023136"/>
    </source>
</evidence>
<keyword evidence="7" id="KW-1133">Transmembrane helix</keyword>
<dbReference type="FunFam" id="3.40.50.300:FF:000335">
    <property type="entry name" value="ATP binding cassette subfamily A member 5"/>
    <property type="match status" value="1"/>
</dbReference>
<evidence type="ECO:0000256" key="2">
    <source>
        <dbReference type="ARBA" id="ARBA00008869"/>
    </source>
</evidence>
<dbReference type="CDD" id="cd03263">
    <property type="entry name" value="ABC_subfamily_A"/>
    <property type="match status" value="1"/>
</dbReference>
<accession>A0ABD0KPY6</accession>
<dbReference type="PANTHER" id="PTHR19229">
    <property type="entry name" value="ATP-BINDING CASSETTE TRANSPORTER SUBFAMILY A ABCA"/>
    <property type="match status" value="1"/>
</dbReference>
<dbReference type="Proteomes" id="UP001519460">
    <property type="component" value="Unassembled WGS sequence"/>
</dbReference>
<dbReference type="AlphaFoldDB" id="A0ABD0KPY6"/>
<dbReference type="Gene3D" id="3.40.50.300">
    <property type="entry name" value="P-loop containing nucleotide triphosphate hydrolases"/>
    <property type="match status" value="1"/>
</dbReference>
<evidence type="ECO:0000256" key="4">
    <source>
        <dbReference type="ARBA" id="ARBA00022692"/>
    </source>
</evidence>
<feature type="domain" description="ABC transporter" evidence="9">
    <location>
        <begin position="486"/>
        <end position="711"/>
    </location>
</feature>
<dbReference type="SUPFAM" id="SSF52540">
    <property type="entry name" value="P-loop containing nucleoside triphosphate hydrolases"/>
    <property type="match status" value="1"/>
</dbReference>
<evidence type="ECO:0000256" key="5">
    <source>
        <dbReference type="ARBA" id="ARBA00022741"/>
    </source>
</evidence>
<dbReference type="Gene3D" id="3.80.10.10">
    <property type="entry name" value="Ribonuclease Inhibitor"/>
    <property type="match status" value="1"/>
</dbReference>
<evidence type="ECO:0000313" key="11">
    <source>
        <dbReference type="Proteomes" id="UP001519460"/>
    </source>
</evidence>
<dbReference type="EMBL" id="JACVVK020000145">
    <property type="protein sequence ID" value="KAK7488922.1"/>
    <property type="molecule type" value="Genomic_DNA"/>
</dbReference>
<comment type="caution">
    <text evidence="10">The sequence shown here is derived from an EMBL/GenBank/DDBJ whole genome shotgun (WGS) entry which is preliminary data.</text>
</comment>
<dbReference type="InterPro" id="IPR032675">
    <property type="entry name" value="LRR_dom_sf"/>
</dbReference>
<evidence type="ECO:0000256" key="7">
    <source>
        <dbReference type="ARBA" id="ARBA00022989"/>
    </source>
</evidence>
<comment type="similarity">
    <text evidence="2">Belongs to the ABC transporter superfamily. ABCA family.</text>
</comment>
<dbReference type="InterPro" id="IPR003439">
    <property type="entry name" value="ABC_transporter-like_ATP-bd"/>
</dbReference>
<name>A0ABD0KPY6_9CAEN</name>
<keyword evidence="5" id="KW-0547">Nucleotide-binding</keyword>
<keyword evidence="6" id="KW-0067">ATP-binding</keyword>